<name>A0ABW5T802_9FLAO</name>
<feature type="chain" id="PRO_5047266722" description="Gylcosyl hydrolase 115 C-terminal domain-containing protein" evidence="1">
    <location>
        <begin position="22"/>
        <end position="392"/>
    </location>
</feature>
<proteinExistence type="predicted"/>
<gene>
    <name evidence="2" type="ORF">ACFSR8_04020</name>
</gene>
<reference evidence="3" key="1">
    <citation type="journal article" date="2019" name="Int. J. Syst. Evol. Microbiol.">
        <title>The Global Catalogue of Microorganisms (GCM) 10K type strain sequencing project: providing services to taxonomists for standard genome sequencing and annotation.</title>
        <authorList>
            <consortium name="The Broad Institute Genomics Platform"/>
            <consortium name="The Broad Institute Genome Sequencing Center for Infectious Disease"/>
            <person name="Wu L."/>
            <person name="Ma J."/>
        </authorList>
    </citation>
    <scope>NUCLEOTIDE SEQUENCE [LARGE SCALE GENOMIC DNA]</scope>
    <source>
        <strain evidence="3">KCTC 42398</strain>
    </source>
</reference>
<evidence type="ECO:0000313" key="3">
    <source>
        <dbReference type="Proteomes" id="UP001597476"/>
    </source>
</evidence>
<keyword evidence="3" id="KW-1185">Reference proteome</keyword>
<dbReference type="Gene3D" id="2.60.120.260">
    <property type="entry name" value="Galactose-binding domain-like"/>
    <property type="match status" value="1"/>
</dbReference>
<feature type="signal peptide" evidence="1">
    <location>
        <begin position="1"/>
        <end position="21"/>
    </location>
</feature>
<evidence type="ECO:0008006" key="4">
    <source>
        <dbReference type="Google" id="ProtNLM"/>
    </source>
</evidence>
<keyword evidence="1" id="KW-0732">Signal</keyword>
<protein>
    <recommendedName>
        <fullName evidence="4">Gylcosyl hydrolase 115 C-terminal domain-containing protein</fullName>
    </recommendedName>
</protein>
<dbReference type="EMBL" id="JBHULY010000005">
    <property type="protein sequence ID" value="MFD2725368.1"/>
    <property type="molecule type" value="Genomic_DNA"/>
</dbReference>
<dbReference type="CDD" id="cd02795">
    <property type="entry name" value="CBM6-CBM35-CBM36_like"/>
    <property type="match status" value="1"/>
</dbReference>
<organism evidence="2 3">
    <name type="scientific">Hyunsoonleella rubra</name>
    <dbReference type="NCBI Taxonomy" id="1737062"/>
    <lineage>
        <taxon>Bacteria</taxon>
        <taxon>Pseudomonadati</taxon>
        <taxon>Bacteroidota</taxon>
        <taxon>Flavobacteriia</taxon>
        <taxon>Flavobacteriales</taxon>
        <taxon>Flavobacteriaceae</taxon>
    </lineage>
</organism>
<dbReference type="RefSeq" id="WP_380289254.1">
    <property type="nucleotide sequence ID" value="NZ_JBHULY010000005.1"/>
</dbReference>
<comment type="caution">
    <text evidence="2">The sequence shown here is derived from an EMBL/GenBank/DDBJ whole genome shotgun (WGS) entry which is preliminary data.</text>
</comment>
<evidence type="ECO:0000313" key="2">
    <source>
        <dbReference type="EMBL" id="MFD2725368.1"/>
    </source>
</evidence>
<evidence type="ECO:0000256" key="1">
    <source>
        <dbReference type="SAM" id="SignalP"/>
    </source>
</evidence>
<sequence>MKNRVLFLVLCVLLNIGIALGQSKEDSVNSEAVSKAWNLRAVSDFELAQGGKATYYKDKRNGALAVNAADKSQRDVFASAEITFEGKSGFYKPFLRTMTENDGESVYKISVNGNEIRTITNPKTKAPFERVTHDLDVIMLNTNDIVEIQSKAVTNGEIPENDGTAWSRGRWTGLDLIPKELLSNKKEFLQALLKDVVPFEENEGLLEVEAEDFHHKSNNGSPRDWYVRSKTSIVPIKDVILEDHADSASGEAYLEALPDTRVTHDDTLVKNENFFGVPGTGGTVSYKVKIQNPGTYYVWVRAYSTGSEDNGLHVGLDGEWPESGARMQWCKGKNSWTWSSAQRTKEKHCGIPQKITLNIKEKGIHYITFSMREDGFEFDKFILSKAADFRPE</sequence>
<dbReference type="Proteomes" id="UP001597476">
    <property type="component" value="Unassembled WGS sequence"/>
</dbReference>
<accession>A0ABW5T802</accession>